<dbReference type="InterPro" id="IPR012341">
    <property type="entry name" value="6hp_glycosidase-like_sf"/>
</dbReference>
<dbReference type="AlphaFoldDB" id="A0A2Z6N3R1"/>
<dbReference type="Pfam" id="PF00759">
    <property type="entry name" value="Glyco_hydro_9"/>
    <property type="match status" value="2"/>
</dbReference>
<evidence type="ECO:0000313" key="17">
    <source>
        <dbReference type="Proteomes" id="UP000242715"/>
    </source>
</evidence>
<dbReference type="InterPro" id="IPR018221">
    <property type="entry name" value="Glyco_hydro_9_His_AS"/>
</dbReference>
<comment type="similarity">
    <text evidence="3 12 13">Belongs to the glycosyl hydrolase 9 (cellulase E) family.</text>
</comment>
<dbReference type="PANTHER" id="PTHR22298">
    <property type="entry name" value="ENDO-1,4-BETA-GLUCANASE"/>
    <property type="match status" value="1"/>
</dbReference>
<evidence type="ECO:0000256" key="7">
    <source>
        <dbReference type="ARBA" id="ARBA00023001"/>
    </source>
</evidence>
<dbReference type="GO" id="GO:0030245">
    <property type="term" value="P:cellulose catabolic process"/>
    <property type="evidence" value="ECO:0007669"/>
    <property type="project" value="UniProtKB-KW"/>
</dbReference>
<dbReference type="Proteomes" id="UP000242715">
    <property type="component" value="Unassembled WGS sequence"/>
</dbReference>
<dbReference type="GO" id="GO:0030246">
    <property type="term" value="F:carbohydrate binding"/>
    <property type="evidence" value="ECO:0007669"/>
    <property type="project" value="InterPro"/>
</dbReference>
<dbReference type="EC" id="3.2.1.4" evidence="13"/>
<dbReference type="SUPFAM" id="SSF48208">
    <property type="entry name" value="Six-hairpin glycosidases"/>
    <property type="match status" value="1"/>
</dbReference>
<keyword evidence="7 13" id="KW-0136">Cellulose degradation</keyword>
<keyword evidence="5" id="KW-0732">Signal</keyword>
<keyword evidence="17" id="KW-1185">Reference proteome</keyword>
<dbReference type="InterPro" id="IPR019028">
    <property type="entry name" value="CBM_49"/>
</dbReference>
<evidence type="ECO:0000256" key="10">
    <source>
        <dbReference type="ARBA" id="ARBA00023295"/>
    </source>
</evidence>
<dbReference type="SMART" id="SM01063">
    <property type="entry name" value="CBM49"/>
    <property type="match status" value="1"/>
</dbReference>
<evidence type="ECO:0000256" key="14">
    <source>
        <dbReference type="SAM" id="MobiDB-lite"/>
    </source>
</evidence>
<feature type="domain" description="Carbohydrate binding" evidence="15">
    <location>
        <begin position="470"/>
        <end position="550"/>
    </location>
</feature>
<evidence type="ECO:0000256" key="2">
    <source>
        <dbReference type="ARBA" id="ARBA00004613"/>
    </source>
</evidence>
<dbReference type="InterPro" id="IPR001701">
    <property type="entry name" value="Glyco_hydro_9"/>
</dbReference>
<feature type="region of interest" description="Disordered" evidence="14">
    <location>
        <begin position="384"/>
        <end position="408"/>
    </location>
</feature>
<keyword evidence="6 12" id="KW-0378">Hydrolase</keyword>
<evidence type="ECO:0000256" key="12">
    <source>
        <dbReference type="PROSITE-ProRule" id="PRU10059"/>
    </source>
</evidence>
<evidence type="ECO:0000256" key="9">
    <source>
        <dbReference type="ARBA" id="ARBA00023277"/>
    </source>
</evidence>
<evidence type="ECO:0000259" key="15">
    <source>
        <dbReference type="SMART" id="SM01063"/>
    </source>
</evidence>
<dbReference type="GO" id="GO:0005576">
    <property type="term" value="C:extracellular region"/>
    <property type="evidence" value="ECO:0007669"/>
    <property type="project" value="UniProtKB-SubCell"/>
</dbReference>
<keyword evidence="11 12" id="KW-0624">Polysaccharide degradation</keyword>
<keyword evidence="10 12" id="KW-0326">Glycosidase</keyword>
<dbReference type="GO" id="GO:0008810">
    <property type="term" value="F:cellulase activity"/>
    <property type="evidence" value="ECO:0007669"/>
    <property type="project" value="UniProtKB-EC"/>
</dbReference>
<evidence type="ECO:0000256" key="6">
    <source>
        <dbReference type="ARBA" id="ARBA00022801"/>
    </source>
</evidence>
<evidence type="ECO:0000256" key="1">
    <source>
        <dbReference type="ARBA" id="ARBA00000966"/>
    </source>
</evidence>
<dbReference type="Pfam" id="PF09478">
    <property type="entry name" value="CBM49"/>
    <property type="match status" value="1"/>
</dbReference>
<evidence type="ECO:0000313" key="16">
    <source>
        <dbReference type="EMBL" id="GAU38331.1"/>
    </source>
</evidence>
<dbReference type="PROSITE" id="PS00592">
    <property type="entry name" value="GH9_2"/>
    <property type="match status" value="1"/>
</dbReference>
<dbReference type="InterPro" id="IPR008928">
    <property type="entry name" value="6-hairpin_glycosidase_sf"/>
</dbReference>
<evidence type="ECO:0000256" key="11">
    <source>
        <dbReference type="ARBA" id="ARBA00023326"/>
    </source>
</evidence>
<sequence length="562" mass="62457">MSLVLVHLGGSVPSSFNYGDALDKSLMFFEAQRSGKLPLQQQRIKWRGDSGLKDGIQQGVGDGASDHYCWERAEDMKTSRTAYKIDEQHPGSDLAGETAAALASAAIAFRPYNSSYSNLLLVHAKQLFTFADRYRGLYDESISCAHQFYASSGYSDELLWAAAWLHRATGDEYYLKYVVDNAVYMGGTGWAVKEFSWDNKYAGVQTLLSKVLLEGKAGPYASTLKQYQAKADYFSCACLQKNDGYNVQKTQGGLIYVHEWNNMQYASSAAFLLAVYSNYLSAAKAQLNCPEGQIQPQELLNFVKSQWEKELIKGMERADYILGKNPEDMSYLVGYGPKYPIHVHHRGASIASIFSLHSEVGCAQGFDAWYNRIEPNPNVIYGGLVGGPDRNDDYSDDRSNYEQTEPTLSGSAPLVGIFAKLQSSYGNPGYYHKESPLPQQKTSSATSFYKEPTPKTLWKEPTPKTQGAPVEFLHSISSSWTVGTTTYYRHKVIIKNTSAKPISDLKLLIENLSGSVWGLSPTGEKSTYELPQWLKVLNPGSECMFVYVQGGPQAKILIQSFH</sequence>
<keyword evidence="8" id="KW-0325">Glycoprotein</keyword>
<evidence type="ECO:0000256" key="3">
    <source>
        <dbReference type="ARBA" id="ARBA00007072"/>
    </source>
</evidence>
<feature type="compositionally biased region" description="Basic and acidic residues" evidence="14">
    <location>
        <begin position="389"/>
        <end position="400"/>
    </location>
</feature>
<protein>
    <recommendedName>
        <fullName evidence="13">Endoglucanase</fullName>
        <ecNumber evidence="13">3.2.1.4</ecNumber>
    </recommendedName>
</protein>
<reference evidence="17" key="1">
    <citation type="journal article" date="2017" name="Front. Plant Sci.">
        <title>Climate Clever Clovers: New Paradigm to Reduce the Environmental Footprint of Ruminants by Breeding Low Methanogenic Forages Utilizing Haplotype Variation.</title>
        <authorList>
            <person name="Kaur P."/>
            <person name="Appels R."/>
            <person name="Bayer P.E."/>
            <person name="Keeble-Gagnere G."/>
            <person name="Wang J."/>
            <person name="Hirakawa H."/>
            <person name="Shirasawa K."/>
            <person name="Vercoe P."/>
            <person name="Stefanova K."/>
            <person name="Durmic Z."/>
            <person name="Nichols P."/>
            <person name="Revell C."/>
            <person name="Isobe S.N."/>
            <person name="Edwards D."/>
            <person name="Erskine W."/>
        </authorList>
    </citation>
    <scope>NUCLEOTIDE SEQUENCE [LARGE SCALE GENOMIC DNA]</scope>
    <source>
        <strain evidence="17">cv. Daliak</strain>
    </source>
</reference>
<dbReference type="EMBL" id="DF973710">
    <property type="protein sequence ID" value="GAU38331.1"/>
    <property type="molecule type" value="Genomic_DNA"/>
</dbReference>
<comment type="subcellular location">
    <subcellularLocation>
        <location evidence="2">Secreted</location>
    </subcellularLocation>
</comment>
<comment type="catalytic activity">
    <reaction evidence="1 13">
        <text>Endohydrolysis of (1-&gt;4)-beta-D-glucosidic linkages in cellulose, lichenin and cereal beta-D-glucans.</text>
        <dbReference type="EC" id="3.2.1.4"/>
    </reaction>
</comment>
<evidence type="ECO:0000256" key="5">
    <source>
        <dbReference type="ARBA" id="ARBA00022729"/>
    </source>
</evidence>
<organism evidence="16 17">
    <name type="scientific">Trifolium subterraneum</name>
    <name type="common">Subterranean clover</name>
    <dbReference type="NCBI Taxonomy" id="3900"/>
    <lineage>
        <taxon>Eukaryota</taxon>
        <taxon>Viridiplantae</taxon>
        <taxon>Streptophyta</taxon>
        <taxon>Embryophyta</taxon>
        <taxon>Tracheophyta</taxon>
        <taxon>Spermatophyta</taxon>
        <taxon>Magnoliopsida</taxon>
        <taxon>eudicotyledons</taxon>
        <taxon>Gunneridae</taxon>
        <taxon>Pentapetalae</taxon>
        <taxon>rosids</taxon>
        <taxon>fabids</taxon>
        <taxon>Fabales</taxon>
        <taxon>Fabaceae</taxon>
        <taxon>Papilionoideae</taxon>
        <taxon>50 kb inversion clade</taxon>
        <taxon>NPAAA clade</taxon>
        <taxon>Hologalegina</taxon>
        <taxon>IRL clade</taxon>
        <taxon>Trifolieae</taxon>
        <taxon>Trifolium</taxon>
    </lineage>
</organism>
<dbReference type="Gene3D" id="1.50.10.10">
    <property type="match status" value="2"/>
</dbReference>
<gene>
    <name evidence="16" type="ORF">TSUD_61920</name>
</gene>
<keyword evidence="4" id="KW-0964">Secreted</keyword>
<evidence type="ECO:0000256" key="8">
    <source>
        <dbReference type="ARBA" id="ARBA00023180"/>
    </source>
</evidence>
<accession>A0A2Z6N3R1</accession>
<feature type="active site" evidence="12">
    <location>
        <position position="344"/>
    </location>
</feature>
<name>A0A2Z6N3R1_TRISU</name>
<evidence type="ECO:0000256" key="13">
    <source>
        <dbReference type="RuleBase" id="RU361166"/>
    </source>
</evidence>
<dbReference type="OrthoDB" id="10257085at2759"/>
<proteinExistence type="inferred from homology"/>
<keyword evidence="9 12" id="KW-0119">Carbohydrate metabolism</keyword>
<evidence type="ECO:0000256" key="4">
    <source>
        <dbReference type="ARBA" id="ARBA00022525"/>
    </source>
</evidence>